<evidence type="ECO:0000313" key="2">
    <source>
        <dbReference type="EMBL" id="KAJ8464692.1"/>
    </source>
</evidence>
<organism evidence="2 3">
    <name type="scientific">Ensete ventricosum</name>
    <name type="common">Abyssinian banana</name>
    <name type="synonym">Musa ensete</name>
    <dbReference type="NCBI Taxonomy" id="4639"/>
    <lineage>
        <taxon>Eukaryota</taxon>
        <taxon>Viridiplantae</taxon>
        <taxon>Streptophyta</taxon>
        <taxon>Embryophyta</taxon>
        <taxon>Tracheophyta</taxon>
        <taxon>Spermatophyta</taxon>
        <taxon>Magnoliopsida</taxon>
        <taxon>Liliopsida</taxon>
        <taxon>Zingiberales</taxon>
        <taxon>Musaceae</taxon>
        <taxon>Ensete</taxon>
    </lineage>
</organism>
<gene>
    <name evidence="2" type="ORF">OPV22_027244</name>
</gene>
<dbReference type="EMBL" id="JAQQAF010000008">
    <property type="protein sequence ID" value="KAJ8464692.1"/>
    <property type="molecule type" value="Genomic_DNA"/>
</dbReference>
<evidence type="ECO:0000256" key="1">
    <source>
        <dbReference type="SAM" id="SignalP"/>
    </source>
</evidence>
<keyword evidence="3" id="KW-1185">Reference proteome</keyword>
<evidence type="ECO:0000313" key="3">
    <source>
        <dbReference type="Proteomes" id="UP001222027"/>
    </source>
</evidence>
<name>A0AAV8PV48_ENSVE</name>
<feature type="signal peptide" evidence="1">
    <location>
        <begin position="1"/>
        <end position="19"/>
    </location>
</feature>
<dbReference type="Proteomes" id="UP001222027">
    <property type="component" value="Unassembled WGS sequence"/>
</dbReference>
<accession>A0AAV8PV48</accession>
<proteinExistence type="predicted"/>
<comment type="caution">
    <text evidence="2">The sequence shown here is derived from an EMBL/GenBank/DDBJ whole genome shotgun (WGS) entry which is preliminary data.</text>
</comment>
<keyword evidence="1" id="KW-0732">Signal</keyword>
<protein>
    <submittedName>
        <fullName evidence="2">Uncharacterized protein</fullName>
    </submittedName>
</protein>
<reference evidence="2 3" key="1">
    <citation type="submission" date="2022-12" db="EMBL/GenBank/DDBJ databases">
        <title>Chromosome-scale assembly of the Ensete ventricosum genome.</title>
        <authorList>
            <person name="Dussert Y."/>
            <person name="Stocks J."/>
            <person name="Wendawek A."/>
            <person name="Woldeyes F."/>
            <person name="Nichols R.A."/>
            <person name="Borrell J.S."/>
        </authorList>
    </citation>
    <scope>NUCLEOTIDE SEQUENCE [LARGE SCALE GENOMIC DNA]</scope>
    <source>
        <strain evidence="3">cv. Maze</strain>
        <tissue evidence="2">Seeds</tissue>
    </source>
</reference>
<sequence length="145" mass="16276">MRTCRLFHSIVMVTHLLQCSHDTAANGELHCHLQMSSASVNLHGSAWESWFEIAASATEINIIDGCGILTWMSLASLAYDRSLCISLFPSFSLLVFRDFILKGRIDDAKSIVSFCTPDDESSQYMHYHLISLLNDEVSFILLSSR</sequence>
<feature type="chain" id="PRO_5043630948" evidence="1">
    <location>
        <begin position="20"/>
        <end position="145"/>
    </location>
</feature>
<dbReference type="AlphaFoldDB" id="A0AAV8PV48"/>